<reference evidence="1 2" key="1">
    <citation type="journal article" date="2019" name="Genome Biol. Evol.">
        <title>Whole-Genome Sequencing of the Giant Devil Catfish, Bagarius yarrelli.</title>
        <authorList>
            <person name="Jiang W."/>
            <person name="Lv Y."/>
            <person name="Cheng L."/>
            <person name="Yang K."/>
            <person name="Chao B."/>
            <person name="Wang X."/>
            <person name="Li Y."/>
            <person name="Pan X."/>
            <person name="You X."/>
            <person name="Zhang Y."/>
            <person name="Yang J."/>
            <person name="Li J."/>
            <person name="Zhang X."/>
            <person name="Liu S."/>
            <person name="Sun C."/>
            <person name="Yang J."/>
            <person name="Shi Q."/>
        </authorList>
    </citation>
    <scope>NUCLEOTIDE SEQUENCE [LARGE SCALE GENOMIC DNA]</scope>
    <source>
        <strain evidence="1">JWS20170419001</strain>
        <tissue evidence="1">Muscle</tissue>
    </source>
</reference>
<accession>A0A556VUH8</accession>
<gene>
    <name evidence="1" type="ORF">Baya_16062</name>
</gene>
<proteinExistence type="predicted"/>
<evidence type="ECO:0000313" key="1">
    <source>
        <dbReference type="EMBL" id="TTP27318.1"/>
    </source>
</evidence>
<comment type="caution">
    <text evidence="1">The sequence shown here is derived from an EMBL/GenBank/DDBJ whole genome shotgun (WGS) entry which is preliminary data.</text>
</comment>
<dbReference type="AlphaFoldDB" id="A0A556VUH8"/>
<dbReference type="EMBL" id="VCAZ01000258">
    <property type="protein sequence ID" value="TTP27318.1"/>
    <property type="molecule type" value="Genomic_DNA"/>
</dbReference>
<protein>
    <submittedName>
        <fullName evidence="1">Uncharacterized protein</fullName>
    </submittedName>
</protein>
<name>A0A556VUH8_BAGYA</name>
<dbReference type="Proteomes" id="UP000319801">
    <property type="component" value="Unassembled WGS sequence"/>
</dbReference>
<keyword evidence="2" id="KW-1185">Reference proteome</keyword>
<sequence length="129" mass="14258">MAKAKWNNCHHPELADILSFVHKDNVVSVSERGDWTRALLKAAQQLEPARSKLDSWYLCRQVASRTLVHKQGGEGVVCTPFGAATHFIFDHVDEAEPCGYGVGGRRYPPVPVFIEDSRASGLPSRPCLT</sequence>
<organism evidence="1 2">
    <name type="scientific">Bagarius yarrelli</name>
    <name type="common">Goonch</name>
    <name type="synonym">Bagrus yarrelli</name>
    <dbReference type="NCBI Taxonomy" id="175774"/>
    <lineage>
        <taxon>Eukaryota</taxon>
        <taxon>Metazoa</taxon>
        <taxon>Chordata</taxon>
        <taxon>Craniata</taxon>
        <taxon>Vertebrata</taxon>
        <taxon>Euteleostomi</taxon>
        <taxon>Actinopterygii</taxon>
        <taxon>Neopterygii</taxon>
        <taxon>Teleostei</taxon>
        <taxon>Ostariophysi</taxon>
        <taxon>Siluriformes</taxon>
        <taxon>Sisoridae</taxon>
        <taxon>Sisorinae</taxon>
        <taxon>Bagarius</taxon>
    </lineage>
</organism>
<evidence type="ECO:0000313" key="2">
    <source>
        <dbReference type="Proteomes" id="UP000319801"/>
    </source>
</evidence>